<evidence type="ECO:0000259" key="3">
    <source>
        <dbReference type="Pfam" id="PF26299"/>
    </source>
</evidence>
<evidence type="ECO:0000259" key="2">
    <source>
        <dbReference type="Pfam" id="PF26298"/>
    </source>
</evidence>
<proteinExistence type="inferred from homology"/>
<dbReference type="RefSeq" id="WP_005943094.1">
    <property type="nucleotide sequence ID" value="NZ_ATVK01000061.1"/>
</dbReference>
<dbReference type="GO" id="GO:0051301">
    <property type="term" value="P:cell division"/>
    <property type="evidence" value="ECO:0007669"/>
    <property type="project" value="UniProtKB-KW"/>
</dbReference>
<dbReference type="GO" id="GO:0008360">
    <property type="term" value="P:regulation of cell shape"/>
    <property type="evidence" value="ECO:0007669"/>
    <property type="project" value="UniProtKB-KW"/>
</dbReference>
<dbReference type="GO" id="GO:0016855">
    <property type="term" value="F:racemase and epimerase activity, acting on amino acids and derivatives"/>
    <property type="evidence" value="ECO:0007669"/>
    <property type="project" value="UniProtKB-UniRule"/>
</dbReference>
<comment type="function">
    <text evidence="1">Cell wall formation. Catalyzes epimerization of the terminal L-glutamate in UDP-N-acetyl-alpha-D-muramoyl-L-alanyl-L-glutamate.</text>
</comment>
<dbReference type="GO" id="GO:0005737">
    <property type="term" value="C:cytoplasm"/>
    <property type="evidence" value="ECO:0007669"/>
    <property type="project" value="UniProtKB-UniRule"/>
</dbReference>
<dbReference type="eggNOG" id="COG1365">
    <property type="taxonomic scope" value="Bacteria"/>
</dbReference>
<dbReference type="OrthoDB" id="9768152at2"/>
<dbReference type="GO" id="GO:0009252">
    <property type="term" value="P:peptidoglycan biosynthetic process"/>
    <property type="evidence" value="ECO:0007669"/>
    <property type="project" value="UniProtKB-UniRule"/>
</dbReference>
<dbReference type="InterPro" id="IPR058740">
    <property type="entry name" value="MurL_N"/>
</dbReference>
<dbReference type="Proteomes" id="UP000053405">
    <property type="component" value="Unassembled WGS sequence"/>
</dbReference>
<dbReference type="EMBL" id="BANT01000044">
    <property type="protein sequence ID" value="GAC58610.1"/>
    <property type="molecule type" value="Genomic_DNA"/>
</dbReference>
<feature type="domain" description="MurL N-terminal" evidence="3">
    <location>
        <begin position="19"/>
        <end position="295"/>
    </location>
</feature>
<gene>
    <name evidence="1" type="primary">murL</name>
    <name evidence="4" type="ORF">GOHSU_44_00100</name>
</gene>
<evidence type="ECO:0000313" key="4">
    <source>
        <dbReference type="EMBL" id="GAC58610.1"/>
    </source>
</evidence>
<keyword evidence="1" id="KW-0573">Peptidoglycan synthesis</keyword>
<comment type="pathway">
    <text evidence="1">Cell wall biogenesis; peptidoglycan biosynthesis.</text>
</comment>
<keyword evidence="5" id="KW-1185">Reference proteome</keyword>
<dbReference type="UniPathway" id="UPA00219"/>
<dbReference type="Pfam" id="PF26298">
    <property type="entry name" value="MurL_epimerase_C"/>
    <property type="match status" value="1"/>
</dbReference>
<name>L7LBV6_9ACTN</name>
<reference evidence="4 5" key="1">
    <citation type="submission" date="2012-12" db="EMBL/GenBank/DDBJ databases">
        <title>Whole genome shotgun sequence of Gordonia hirsuta NBRC 16056.</title>
        <authorList>
            <person name="Isaki-Nakamura S."/>
            <person name="Hosoyama A."/>
            <person name="Tsuchikane K."/>
            <person name="Katsumata H."/>
            <person name="Baba S."/>
            <person name="Yamazaki S."/>
            <person name="Fujita N."/>
        </authorList>
    </citation>
    <scope>NUCLEOTIDE SEQUENCE [LARGE SCALE GENOMIC DNA]</scope>
    <source>
        <strain evidence="4 5">NBRC 16056</strain>
    </source>
</reference>
<keyword evidence="1" id="KW-0133">Cell shape</keyword>
<dbReference type="InterPro" id="IPR043689">
    <property type="entry name" value="MurL"/>
</dbReference>
<dbReference type="STRING" id="1121927.GOHSU_44_00100"/>
<protein>
    <recommendedName>
        <fullName evidence="1">UDP-N-acetyl-alpha-D-muramoyl-L-alanyl-L-glutamate epimerase</fullName>
        <ecNumber evidence="1">5.1.1.23</ecNumber>
    </recommendedName>
    <alternativeName>
        <fullName evidence="1">UDP-MurNAc-L-Ala-L-Glu epimerase</fullName>
    </alternativeName>
</protein>
<accession>L7LBV6</accession>
<keyword evidence="1" id="KW-0961">Cell wall biogenesis/degradation</keyword>
<sequence>MPVPAEFVPAYFDTLVISGYDFTDGQVRSHYALTGPDPAQSLEFTETFDFRELGATFDGPEDRPDERLLRLLTITACVSYYKLAAPSRLHLGFAVTDFERDYLAQVIRGGLGEFAYENDLPAALEPEITADGALEQVPGAQTPDTWRVDAPALVPVGGGKDSIVTIETLKADGQQPVLFSVNQYQPIDDTIEVSGLTGVRVRRRLDPKMGELNKAGAYNGHIPVTAINSAIALLTADLLSLGSVVMSNEQSADIENLVWHGFDVNHQWSKSIVYENLLRQTLADYGLNPDRYFSLLRALPETAIADRFASCTQYFDVFVSCNRSFALDPERRRSRWCGECPKCLFVYVILAPRIGKERICEIFDGDLLDETEHLELYRELAGMTKHKPFECVGDYAEVAESLVSLMDRPEWADDAIVVEMTQNRDELTERAAGKAPIVPSKNVPAHYARVFDALLAP</sequence>
<keyword evidence="1" id="KW-0131">Cell cycle</keyword>
<keyword evidence="1" id="KW-0413">Isomerase</keyword>
<organism evidence="4 5">
    <name type="scientific">Gordonia hirsuta DSM 44140 = NBRC 16056</name>
    <dbReference type="NCBI Taxonomy" id="1121927"/>
    <lineage>
        <taxon>Bacteria</taxon>
        <taxon>Bacillati</taxon>
        <taxon>Actinomycetota</taxon>
        <taxon>Actinomycetes</taxon>
        <taxon>Mycobacteriales</taxon>
        <taxon>Gordoniaceae</taxon>
        <taxon>Gordonia</taxon>
    </lineage>
</organism>
<dbReference type="AlphaFoldDB" id="L7LBV6"/>
<dbReference type="GO" id="GO:0071555">
    <property type="term" value="P:cell wall organization"/>
    <property type="evidence" value="ECO:0007669"/>
    <property type="project" value="UniProtKB-KW"/>
</dbReference>
<dbReference type="HAMAP" id="MF_02209">
    <property type="entry name" value="MurL"/>
    <property type="match status" value="1"/>
</dbReference>
<comment type="catalytic activity">
    <reaction evidence="1">
        <text>UDP-N-acetyl-alpha-D-muramoyl-L-alanyl-L-glutamate + ATP + H2O = UDP-N-acetyl-alpha-D-muramoyl-L-alanyl-D-glutamate + AMP + diphosphate + H(+)</text>
        <dbReference type="Rhea" id="RHEA:58812"/>
        <dbReference type="ChEBI" id="CHEBI:15377"/>
        <dbReference type="ChEBI" id="CHEBI:15378"/>
        <dbReference type="ChEBI" id="CHEBI:30616"/>
        <dbReference type="ChEBI" id="CHEBI:33019"/>
        <dbReference type="ChEBI" id="CHEBI:83900"/>
        <dbReference type="ChEBI" id="CHEBI:142725"/>
        <dbReference type="ChEBI" id="CHEBI:456215"/>
        <dbReference type="EC" id="5.1.1.23"/>
    </reaction>
</comment>
<evidence type="ECO:0000256" key="1">
    <source>
        <dbReference type="HAMAP-Rule" id="MF_02209"/>
    </source>
</evidence>
<dbReference type="EC" id="5.1.1.23" evidence="1"/>
<dbReference type="Pfam" id="PF26299">
    <property type="entry name" value="MurL_N"/>
    <property type="match status" value="1"/>
</dbReference>
<comment type="caution">
    <text evidence="4">The sequence shown here is derived from an EMBL/GenBank/DDBJ whole genome shotgun (WGS) entry which is preliminary data.</text>
</comment>
<feature type="domain" description="MurL C-terminal" evidence="2">
    <location>
        <begin position="317"/>
        <end position="432"/>
    </location>
</feature>
<evidence type="ECO:0000313" key="5">
    <source>
        <dbReference type="Proteomes" id="UP000053405"/>
    </source>
</evidence>
<keyword evidence="1" id="KW-0132">Cell division</keyword>
<dbReference type="InterPro" id="IPR058741">
    <property type="entry name" value="MurL_C"/>
</dbReference>
<comment type="similarity">
    <text evidence="1">Belongs to the MurL family.</text>
</comment>